<accession>A0A6A6GU80</accession>
<comment type="similarity">
    <text evidence="1">Belongs to the short-chain dehydrogenases/reductases (SDR) family.</text>
</comment>
<dbReference type="InterPro" id="IPR036291">
    <property type="entry name" value="NAD(P)-bd_dom_sf"/>
</dbReference>
<gene>
    <name evidence="4" type="ORF">EV356DRAFT_537311</name>
</gene>
<protein>
    <submittedName>
        <fullName evidence="4">Aflatoxin biosynthesis ketoreductase nor-1</fullName>
    </submittedName>
</protein>
<dbReference type="InterPro" id="IPR051468">
    <property type="entry name" value="Fungal_SecMetab_SDRs"/>
</dbReference>
<proteinExistence type="inferred from homology"/>
<dbReference type="Pfam" id="PF00106">
    <property type="entry name" value="adh_short"/>
    <property type="match status" value="1"/>
</dbReference>
<dbReference type="InterPro" id="IPR002347">
    <property type="entry name" value="SDR_fam"/>
</dbReference>
<dbReference type="Proteomes" id="UP000800092">
    <property type="component" value="Unassembled WGS sequence"/>
</dbReference>
<dbReference type="PRINTS" id="PR00081">
    <property type="entry name" value="GDHRDH"/>
</dbReference>
<evidence type="ECO:0000313" key="4">
    <source>
        <dbReference type="EMBL" id="KAF2229356.1"/>
    </source>
</evidence>
<keyword evidence="2" id="KW-0521">NADP</keyword>
<evidence type="ECO:0000256" key="2">
    <source>
        <dbReference type="ARBA" id="ARBA00022857"/>
    </source>
</evidence>
<organism evidence="4 5">
    <name type="scientific">Viridothelium virens</name>
    <name type="common">Speckled blister lichen</name>
    <name type="synonym">Trypethelium virens</name>
    <dbReference type="NCBI Taxonomy" id="1048519"/>
    <lineage>
        <taxon>Eukaryota</taxon>
        <taxon>Fungi</taxon>
        <taxon>Dikarya</taxon>
        <taxon>Ascomycota</taxon>
        <taxon>Pezizomycotina</taxon>
        <taxon>Dothideomycetes</taxon>
        <taxon>Dothideomycetes incertae sedis</taxon>
        <taxon>Trypetheliales</taxon>
        <taxon>Trypetheliaceae</taxon>
        <taxon>Viridothelium</taxon>
    </lineage>
</organism>
<keyword evidence="3" id="KW-0560">Oxidoreductase</keyword>
<evidence type="ECO:0000256" key="3">
    <source>
        <dbReference type="ARBA" id="ARBA00023002"/>
    </source>
</evidence>
<dbReference type="OrthoDB" id="9876299at2759"/>
<name>A0A6A6GU80_VIRVR</name>
<dbReference type="Gene3D" id="3.40.50.720">
    <property type="entry name" value="NAD(P)-binding Rossmann-like Domain"/>
    <property type="match status" value="1"/>
</dbReference>
<dbReference type="AlphaFoldDB" id="A0A6A6GU80"/>
<dbReference type="SUPFAM" id="SSF51735">
    <property type="entry name" value="NAD(P)-binding Rossmann-fold domains"/>
    <property type="match status" value="1"/>
</dbReference>
<dbReference type="PANTHER" id="PTHR43544">
    <property type="entry name" value="SHORT-CHAIN DEHYDROGENASE/REDUCTASE"/>
    <property type="match status" value="1"/>
</dbReference>
<keyword evidence="5" id="KW-1185">Reference proteome</keyword>
<dbReference type="GO" id="GO:0016491">
    <property type="term" value="F:oxidoreductase activity"/>
    <property type="evidence" value="ECO:0007669"/>
    <property type="project" value="UniProtKB-KW"/>
</dbReference>
<evidence type="ECO:0000313" key="5">
    <source>
        <dbReference type="Proteomes" id="UP000800092"/>
    </source>
</evidence>
<evidence type="ECO:0000256" key="1">
    <source>
        <dbReference type="ARBA" id="ARBA00006484"/>
    </source>
</evidence>
<sequence>MSSPTIYFVTGGNRGLGRGLVAHYLLQPSTLVVAGVRDPSNPTSKSLSSLPTASGSKLVIVSIGDTSKAEGIQHAISELRTQHSIDHIDIVIANAGMSNFDTCGPLHSLPISDLEAHIQTNTFGSVRLYQAAYPLLRATHEQYGRQPKFVAISALLGSLTYMDEFAFPQLSYCVSKTALNWLVRQMERETEWLCAYPLHPGWVETDMGHGGAKVTGAERPPTTLDESIEGMVKVIANTKRGKKLSPFLDWQGNEVAW</sequence>
<dbReference type="EMBL" id="ML991866">
    <property type="protein sequence ID" value="KAF2229356.1"/>
    <property type="molecule type" value="Genomic_DNA"/>
</dbReference>
<dbReference type="PANTHER" id="PTHR43544:SF7">
    <property type="entry name" value="NADB-LER2"/>
    <property type="match status" value="1"/>
</dbReference>
<reference evidence="4" key="1">
    <citation type="journal article" date="2020" name="Stud. Mycol.">
        <title>101 Dothideomycetes genomes: a test case for predicting lifestyles and emergence of pathogens.</title>
        <authorList>
            <person name="Haridas S."/>
            <person name="Albert R."/>
            <person name="Binder M."/>
            <person name="Bloem J."/>
            <person name="Labutti K."/>
            <person name="Salamov A."/>
            <person name="Andreopoulos B."/>
            <person name="Baker S."/>
            <person name="Barry K."/>
            <person name="Bills G."/>
            <person name="Bluhm B."/>
            <person name="Cannon C."/>
            <person name="Castanera R."/>
            <person name="Culley D."/>
            <person name="Daum C."/>
            <person name="Ezra D."/>
            <person name="Gonzalez J."/>
            <person name="Henrissat B."/>
            <person name="Kuo A."/>
            <person name="Liang C."/>
            <person name="Lipzen A."/>
            <person name="Lutzoni F."/>
            <person name="Magnuson J."/>
            <person name="Mondo S."/>
            <person name="Nolan M."/>
            <person name="Ohm R."/>
            <person name="Pangilinan J."/>
            <person name="Park H.-J."/>
            <person name="Ramirez L."/>
            <person name="Alfaro M."/>
            <person name="Sun H."/>
            <person name="Tritt A."/>
            <person name="Yoshinaga Y."/>
            <person name="Zwiers L.-H."/>
            <person name="Turgeon B."/>
            <person name="Goodwin S."/>
            <person name="Spatafora J."/>
            <person name="Crous P."/>
            <person name="Grigoriev I."/>
        </authorList>
    </citation>
    <scope>NUCLEOTIDE SEQUENCE</scope>
    <source>
        <strain evidence="4">Tuck. ex Michener</strain>
    </source>
</reference>
<dbReference type="GO" id="GO:0005737">
    <property type="term" value="C:cytoplasm"/>
    <property type="evidence" value="ECO:0007669"/>
    <property type="project" value="TreeGrafter"/>
</dbReference>